<reference evidence="1" key="2">
    <citation type="submission" date="2017-10" db="EMBL/GenBank/DDBJ databases">
        <title>Ladona fulva Genome sequencing and assembly.</title>
        <authorList>
            <person name="Murali S."/>
            <person name="Richards S."/>
            <person name="Bandaranaike D."/>
            <person name="Bellair M."/>
            <person name="Blankenburg K."/>
            <person name="Chao H."/>
            <person name="Dinh H."/>
            <person name="Doddapaneni H."/>
            <person name="Dugan-Rocha S."/>
            <person name="Elkadiri S."/>
            <person name="Gnanaolivu R."/>
            <person name="Hernandez B."/>
            <person name="Skinner E."/>
            <person name="Javaid M."/>
            <person name="Lee S."/>
            <person name="Li M."/>
            <person name="Ming W."/>
            <person name="Munidasa M."/>
            <person name="Muniz J."/>
            <person name="Nguyen L."/>
            <person name="Hughes D."/>
            <person name="Osuji N."/>
            <person name="Pu L.-L."/>
            <person name="Puazo M."/>
            <person name="Qu C."/>
            <person name="Quiroz J."/>
            <person name="Raj R."/>
            <person name="Weissenberger G."/>
            <person name="Xin Y."/>
            <person name="Zou X."/>
            <person name="Han Y."/>
            <person name="Worley K."/>
            <person name="Muzny D."/>
            <person name="Gibbs R."/>
        </authorList>
    </citation>
    <scope>NUCLEOTIDE SEQUENCE</scope>
    <source>
        <strain evidence="1">Sampled in the wild</strain>
    </source>
</reference>
<dbReference type="OrthoDB" id="7357196at2759"/>
<dbReference type="EMBL" id="KZ308947">
    <property type="protein sequence ID" value="KAG8235768.1"/>
    <property type="molecule type" value="Genomic_DNA"/>
</dbReference>
<name>A0A8K0KP30_LADFU</name>
<dbReference type="SUPFAM" id="SSF56436">
    <property type="entry name" value="C-type lectin-like"/>
    <property type="match status" value="1"/>
</dbReference>
<protein>
    <submittedName>
        <fullName evidence="1">Uncharacterized protein</fullName>
    </submittedName>
</protein>
<dbReference type="Gene3D" id="3.10.100.10">
    <property type="entry name" value="Mannose-Binding Protein A, subunit A"/>
    <property type="match status" value="1"/>
</dbReference>
<keyword evidence="2" id="KW-1185">Reference proteome</keyword>
<reference evidence="1" key="1">
    <citation type="submission" date="2013-04" db="EMBL/GenBank/DDBJ databases">
        <authorList>
            <person name="Qu J."/>
            <person name="Murali S.C."/>
            <person name="Bandaranaike D."/>
            <person name="Bellair M."/>
            <person name="Blankenburg K."/>
            <person name="Chao H."/>
            <person name="Dinh H."/>
            <person name="Doddapaneni H."/>
            <person name="Downs B."/>
            <person name="Dugan-Rocha S."/>
            <person name="Elkadiri S."/>
            <person name="Gnanaolivu R.D."/>
            <person name="Hernandez B."/>
            <person name="Javaid M."/>
            <person name="Jayaseelan J.C."/>
            <person name="Lee S."/>
            <person name="Li M."/>
            <person name="Ming W."/>
            <person name="Munidasa M."/>
            <person name="Muniz J."/>
            <person name="Nguyen L."/>
            <person name="Ongeri F."/>
            <person name="Osuji N."/>
            <person name="Pu L.-L."/>
            <person name="Puazo M."/>
            <person name="Qu C."/>
            <person name="Quiroz J."/>
            <person name="Raj R."/>
            <person name="Weissenberger G."/>
            <person name="Xin Y."/>
            <person name="Zou X."/>
            <person name="Han Y."/>
            <person name="Richards S."/>
            <person name="Worley K."/>
            <person name="Muzny D."/>
            <person name="Gibbs R."/>
        </authorList>
    </citation>
    <scope>NUCLEOTIDE SEQUENCE</scope>
    <source>
        <strain evidence="1">Sampled in the wild</strain>
    </source>
</reference>
<dbReference type="InterPro" id="IPR016187">
    <property type="entry name" value="CTDL_fold"/>
</dbReference>
<comment type="caution">
    <text evidence="1">The sequence shown here is derived from an EMBL/GenBank/DDBJ whole genome shotgun (WGS) entry which is preliminary data.</text>
</comment>
<dbReference type="CDD" id="cd00037">
    <property type="entry name" value="CLECT"/>
    <property type="match status" value="1"/>
</dbReference>
<organism evidence="1 2">
    <name type="scientific">Ladona fulva</name>
    <name type="common">Scarce chaser dragonfly</name>
    <name type="synonym">Libellula fulva</name>
    <dbReference type="NCBI Taxonomy" id="123851"/>
    <lineage>
        <taxon>Eukaryota</taxon>
        <taxon>Metazoa</taxon>
        <taxon>Ecdysozoa</taxon>
        <taxon>Arthropoda</taxon>
        <taxon>Hexapoda</taxon>
        <taxon>Insecta</taxon>
        <taxon>Pterygota</taxon>
        <taxon>Palaeoptera</taxon>
        <taxon>Odonata</taxon>
        <taxon>Epiprocta</taxon>
        <taxon>Anisoptera</taxon>
        <taxon>Libelluloidea</taxon>
        <taxon>Libellulidae</taxon>
        <taxon>Ladona</taxon>
    </lineage>
</organism>
<gene>
    <name evidence="1" type="ORF">J437_LFUL015906</name>
</gene>
<proteinExistence type="predicted"/>
<dbReference type="AlphaFoldDB" id="A0A8K0KP30"/>
<dbReference type="InterPro" id="IPR016186">
    <property type="entry name" value="C-type_lectin-like/link_sf"/>
</dbReference>
<sequence>ARSPPEDYQYIAGAGYYKFEDQWETFENAQLICEKSGAHLAIINSQDEAYALVNVKITGKLLRNKSLHLYDFFKHI</sequence>
<evidence type="ECO:0000313" key="1">
    <source>
        <dbReference type="EMBL" id="KAG8235768.1"/>
    </source>
</evidence>
<feature type="non-terminal residue" evidence="1">
    <location>
        <position position="1"/>
    </location>
</feature>
<accession>A0A8K0KP30</accession>
<evidence type="ECO:0000313" key="2">
    <source>
        <dbReference type="Proteomes" id="UP000792457"/>
    </source>
</evidence>
<dbReference type="Proteomes" id="UP000792457">
    <property type="component" value="Unassembled WGS sequence"/>
</dbReference>